<dbReference type="RefSeq" id="WP_246918790.1">
    <property type="nucleotide sequence ID" value="NZ_CP090145.1"/>
</dbReference>
<keyword evidence="1" id="KW-0067">ATP-binding</keyword>
<evidence type="ECO:0000259" key="2">
    <source>
        <dbReference type="PROSITE" id="PS50975"/>
    </source>
</evidence>
<evidence type="ECO:0000313" key="3">
    <source>
        <dbReference type="EMBL" id="UOX35546.1"/>
    </source>
</evidence>
<dbReference type="InterPro" id="IPR026455">
    <property type="entry name" value="GRASP_w_spasm"/>
</dbReference>
<sequence length="311" mass="36714">MILILSNRFDTSTTIVTEWLDLEKMDWIRINEEDPLNIHFLGSDIKFELINNKSFFLSEIKSYWYRRGLFNLANFKLSSIKQFNSFQQFETKKIIEFIMYKLDCLNKINSFNNSDVNKLIISDKARKVGLITPIDYLISLKDSFKNLESYNNSLITKSVSGDCMQDFQNFTIYNYTKKITLKDVSSDLFFPSLVQNYIEKKYEIRSFFLNNEFYSMAILSQNSKQTEIDFRDYNKEKPNRTIPFKLPNYIENKIKQLMDELSLNSGSIDMIVTPQNDFVFLEVNPIGQFGMTSYPCNYNIEKLIAKTLKYD</sequence>
<dbReference type="InterPro" id="IPR011761">
    <property type="entry name" value="ATP-grasp"/>
</dbReference>
<protein>
    <submittedName>
        <fullName evidence="3">Grasp-with-spasm system ATP-grasp peptide maturase</fullName>
    </submittedName>
</protein>
<feature type="domain" description="ATP-grasp" evidence="2">
    <location>
        <begin position="122"/>
        <end position="309"/>
    </location>
</feature>
<dbReference type="NCBIfam" id="TIGR04192">
    <property type="entry name" value="GRASP_w_spasm"/>
    <property type="match status" value="1"/>
</dbReference>
<proteinExistence type="predicted"/>
<dbReference type="EMBL" id="CP090145">
    <property type="protein sequence ID" value="UOX35546.1"/>
    <property type="molecule type" value="Genomic_DNA"/>
</dbReference>
<accession>A0ABY4HRK8</accession>
<evidence type="ECO:0000256" key="1">
    <source>
        <dbReference type="PROSITE-ProRule" id="PRU00409"/>
    </source>
</evidence>
<dbReference type="Gene3D" id="3.30.470.20">
    <property type="entry name" value="ATP-grasp fold, B domain"/>
    <property type="match status" value="1"/>
</dbReference>
<organism evidence="3 4">
    <name type="scientific">Flavobacterium sediminilitoris</name>
    <dbReference type="NCBI Taxonomy" id="2024526"/>
    <lineage>
        <taxon>Bacteria</taxon>
        <taxon>Pseudomonadati</taxon>
        <taxon>Bacteroidota</taxon>
        <taxon>Flavobacteriia</taxon>
        <taxon>Flavobacteriales</taxon>
        <taxon>Flavobacteriaceae</taxon>
        <taxon>Flavobacterium</taxon>
    </lineage>
</organism>
<dbReference type="PROSITE" id="PS50975">
    <property type="entry name" value="ATP_GRASP"/>
    <property type="match status" value="1"/>
</dbReference>
<reference evidence="3" key="1">
    <citation type="submission" date="2021-12" db="EMBL/GenBank/DDBJ databases">
        <authorList>
            <person name="Cha I.-T."/>
            <person name="Lee K.-E."/>
            <person name="Park S.-J."/>
        </authorList>
    </citation>
    <scope>NUCLEOTIDE SEQUENCE</scope>
    <source>
        <strain evidence="3">YSM-43</strain>
    </source>
</reference>
<gene>
    <name evidence="3" type="primary">gwsG</name>
    <name evidence="3" type="ORF">LXD69_08480</name>
</gene>
<evidence type="ECO:0000313" key="4">
    <source>
        <dbReference type="Proteomes" id="UP000830454"/>
    </source>
</evidence>
<dbReference type="SUPFAM" id="SSF56059">
    <property type="entry name" value="Glutathione synthetase ATP-binding domain-like"/>
    <property type="match status" value="1"/>
</dbReference>
<keyword evidence="1" id="KW-0547">Nucleotide-binding</keyword>
<reference evidence="3" key="2">
    <citation type="submission" date="2022-04" db="EMBL/GenBank/DDBJ databases">
        <title>Complete Genome Sequence of Flavobacterium sediminilitoris YSM-43, Isolated from a Tidal Sediment.</title>
        <authorList>
            <person name="Lee P.A."/>
        </authorList>
    </citation>
    <scope>NUCLEOTIDE SEQUENCE</scope>
    <source>
        <strain evidence="3">YSM-43</strain>
    </source>
</reference>
<keyword evidence="4" id="KW-1185">Reference proteome</keyword>
<dbReference type="Proteomes" id="UP000830454">
    <property type="component" value="Chromosome"/>
</dbReference>
<name>A0ABY4HRK8_9FLAO</name>